<gene>
    <name evidence="4" type="ORF">SK128_010974</name>
</gene>
<feature type="compositionally biased region" description="Low complexity" evidence="1">
    <location>
        <begin position="230"/>
        <end position="242"/>
    </location>
</feature>
<keyword evidence="5" id="KW-1185">Reference proteome</keyword>
<dbReference type="PROSITE" id="PS50853">
    <property type="entry name" value="FN3"/>
    <property type="match status" value="1"/>
</dbReference>
<keyword evidence="2" id="KW-0812">Transmembrane</keyword>
<evidence type="ECO:0000313" key="5">
    <source>
        <dbReference type="Proteomes" id="UP001381693"/>
    </source>
</evidence>
<evidence type="ECO:0000259" key="3">
    <source>
        <dbReference type="PROSITE" id="PS50853"/>
    </source>
</evidence>
<dbReference type="Pfam" id="PF00041">
    <property type="entry name" value="fn3"/>
    <property type="match status" value="1"/>
</dbReference>
<dbReference type="EMBL" id="JAXCGZ010007811">
    <property type="protein sequence ID" value="KAK7078481.1"/>
    <property type="molecule type" value="Genomic_DNA"/>
</dbReference>
<reference evidence="4 5" key="1">
    <citation type="submission" date="2023-11" db="EMBL/GenBank/DDBJ databases">
        <title>Halocaridina rubra genome assembly.</title>
        <authorList>
            <person name="Smith C."/>
        </authorList>
    </citation>
    <scope>NUCLEOTIDE SEQUENCE [LARGE SCALE GENOMIC DNA]</scope>
    <source>
        <strain evidence="4">EP-1</strain>
        <tissue evidence="4">Whole</tissue>
    </source>
</reference>
<dbReference type="InterPro" id="IPR003961">
    <property type="entry name" value="FN3_dom"/>
</dbReference>
<dbReference type="SUPFAM" id="SSF49265">
    <property type="entry name" value="Fibronectin type III"/>
    <property type="match status" value="1"/>
</dbReference>
<feature type="domain" description="Fibronectin type-III" evidence="3">
    <location>
        <begin position="7"/>
        <end position="99"/>
    </location>
</feature>
<proteinExistence type="predicted"/>
<feature type="region of interest" description="Disordered" evidence="1">
    <location>
        <begin position="168"/>
        <end position="242"/>
    </location>
</feature>
<name>A0AAN8X5V0_HALRR</name>
<feature type="compositionally biased region" description="Polar residues" evidence="1">
    <location>
        <begin position="196"/>
        <end position="214"/>
    </location>
</feature>
<evidence type="ECO:0000256" key="2">
    <source>
        <dbReference type="SAM" id="Phobius"/>
    </source>
</evidence>
<dbReference type="InterPro" id="IPR013783">
    <property type="entry name" value="Ig-like_fold"/>
</dbReference>
<comment type="caution">
    <text evidence="4">The sequence shown here is derived from an EMBL/GenBank/DDBJ whole genome shotgun (WGS) entry which is preliminary data.</text>
</comment>
<dbReference type="SMART" id="SM00060">
    <property type="entry name" value="FN3"/>
    <property type="match status" value="1"/>
</dbReference>
<feature type="region of interest" description="Disordered" evidence="1">
    <location>
        <begin position="345"/>
        <end position="395"/>
    </location>
</feature>
<dbReference type="CDD" id="cd00063">
    <property type="entry name" value="FN3"/>
    <property type="match status" value="1"/>
</dbReference>
<keyword evidence="2" id="KW-1133">Transmembrane helix</keyword>
<feature type="compositionally biased region" description="Low complexity" evidence="1">
    <location>
        <begin position="175"/>
        <end position="189"/>
    </location>
</feature>
<feature type="compositionally biased region" description="Gly residues" evidence="1">
    <location>
        <begin position="358"/>
        <end position="372"/>
    </location>
</feature>
<sequence>MRTYIRKPDSVTSCSVFNETEKSVSVSCEPGYSGGVDQSFLIEAWDEGVIKATDTSDTPVMEVTGLRAGTRYTLKVFAVNSMGRSQPYIFTTFTLTDVAERRTALGDVKHGEPLSPIIGSIIGGVAALLLLLLIALLIAKCKMQNNREGHSLRETSSGGEVGYKSCEKAEERTDSGLTTTSDTQTQQRDLGPDLLSASQESSQMIQSHDSTTPLIGNGRVLQGQGKPESQYQKQQQQQQQYNTQPYLQHQFRPQPTQPQHTQQSYVDPHQSILGIEQNPRSPESSCYQDQVLLEGVGTPYQRHNITYVPVYDYQKHPQQQGEREWPAGESIWGGMSVSSPLGICSSPTGGTDSSPSGMPGGMHGGVPRGGQGHVSSPSSATPTCSSPSAYGTVDPRRHSAYLRPMDQIPSQIIGSSQITSRGIPPHLSTGDYKPSKVQFAPSGAASGAAAHLHPPAPTTTSATPTTYQHHTSEHESAV</sequence>
<evidence type="ECO:0000256" key="1">
    <source>
        <dbReference type="SAM" id="MobiDB-lite"/>
    </source>
</evidence>
<evidence type="ECO:0000313" key="4">
    <source>
        <dbReference type="EMBL" id="KAK7078481.1"/>
    </source>
</evidence>
<feature type="region of interest" description="Disordered" evidence="1">
    <location>
        <begin position="413"/>
        <end position="478"/>
    </location>
</feature>
<dbReference type="AlphaFoldDB" id="A0AAN8X5V0"/>
<dbReference type="Gene3D" id="2.60.40.10">
    <property type="entry name" value="Immunoglobulins"/>
    <property type="match status" value="1"/>
</dbReference>
<protein>
    <recommendedName>
        <fullName evidence="3">Fibronectin type-III domain-containing protein</fullName>
    </recommendedName>
</protein>
<feature type="compositionally biased region" description="Low complexity" evidence="1">
    <location>
        <begin position="373"/>
        <end position="389"/>
    </location>
</feature>
<dbReference type="InterPro" id="IPR036116">
    <property type="entry name" value="FN3_sf"/>
</dbReference>
<feature type="compositionally biased region" description="Low complexity" evidence="1">
    <location>
        <begin position="345"/>
        <end position="357"/>
    </location>
</feature>
<feature type="transmembrane region" description="Helical" evidence="2">
    <location>
        <begin position="117"/>
        <end position="139"/>
    </location>
</feature>
<accession>A0AAN8X5V0</accession>
<dbReference type="Proteomes" id="UP001381693">
    <property type="component" value="Unassembled WGS sequence"/>
</dbReference>
<feature type="compositionally biased region" description="Low complexity" evidence="1">
    <location>
        <begin position="440"/>
        <end position="466"/>
    </location>
</feature>
<keyword evidence="2" id="KW-0472">Membrane</keyword>
<organism evidence="4 5">
    <name type="scientific">Halocaridina rubra</name>
    <name type="common">Hawaiian red shrimp</name>
    <dbReference type="NCBI Taxonomy" id="373956"/>
    <lineage>
        <taxon>Eukaryota</taxon>
        <taxon>Metazoa</taxon>
        <taxon>Ecdysozoa</taxon>
        <taxon>Arthropoda</taxon>
        <taxon>Crustacea</taxon>
        <taxon>Multicrustacea</taxon>
        <taxon>Malacostraca</taxon>
        <taxon>Eumalacostraca</taxon>
        <taxon>Eucarida</taxon>
        <taxon>Decapoda</taxon>
        <taxon>Pleocyemata</taxon>
        <taxon>Caridea</taxon>
        <taxon>Atyoidea</taxon>
        <taxon>Atyidae</taxon>
        <taxon>Halocaridina</taxon>
    </lineage>
</organism>